<feature type="compositionally biased region" description="Acidic residues" evidence="2">
    <location>
        <begin position="245"/>
        <end position="258"/>
    </location>
</feature>
<evidence type="ECO:0000256" key="1">
    <source>
        <dbReference type="SAM" id="Coils"/>
    </source>
</evidence>
<evidence type="ECO:0000256" key="2">
    <source>
        <dbReference type="SAM" id="MobiDB-lite"/>
    </source>
</evidence>
<evidence type="ECO:0000313" key="3">
    <source>
        <dbReference type="EMBL" id="KAF6047270.1"/>
    </source>
</evidence>
<accession>A0A8X7NH48</accession>
<dbReference type="EMBL" id="JABWAB010000007">
    <property type="protein sequence ID" value="KAF6047270.1"/>
    <property type="molecule type" value="Genomic_DNA"/>
</dbReference>
<gene>
    <name evidence="3" type="ORF">FOB60_004806</name>
</gene>
<feature type="coiled-coil region" evidence="1">
    <location>
        <begin position="103"/>
        <end position="226"/>
    </location>
</feature>
<dbReference type="AlphaFoldDB" id="A0A8X7NH48"/>
<comment type="caution">
    <text evidence="3">The sequence shown here is derived from an EMBL/GenBank/DDBJ whole genome shotgun (WGS) entry which is preliminary data.</text>
</comment>
<sequence>MTDDNYLNTQQQKNMKLHANIEKLMRENNVEDLAFLSPLNEDNKPQQTLPPSLTRHKNEFQSKLESINKVKLPSKVELKSKRLNADSNRLNSSLPKEASPRKQLVIEEENKKLKMEVDNLNRMIDSLKKSITAKDQERKELSEEFKDKERRMFKDHDSNLARLKREYDHRIQNLQLKIDEKSEKEVQLSHRLDRIKEESLVKDSIIQKLNEEVVKKENDYKKLMDNGRYTKESLGEDSRGRKFDDDEEELYQEQNDESCDQDTYLDVKARLEAKHKRNEAIVNHVLIKNESDGLDDDANSISGKARSTRFSPMETMPGSESL</sequence>
<protein>
    <submittedName>
        <fullName evidence="3">Uncharacterized protein</fullName>
    </submittedName>
</protein>
<keyword evidence="1" id="KW-0175">Coiled coil</keyword>
<name>A0A8X7NH48_CANPA</name>
<dbReference type="Proteomes" id="UP000590412">
    <property type="component" value="Unassembled WGS sequence"/>
</dbReference>
<proteinExistence type="predicted"/>
<feature type="compositionally biased region" description="Basic and acidic residues" evidence="2">
    <location>
        <begin position="231"/>
        <end position="244"/>
    </location>
</feature>
<dbReference type="OrthoDB" id="4024866at2759"/>
<organism evidence="3 4">
    <name type="scientific">Candida parapsilosis</name>
    <name type="common">Yeast</name>
    <dbReference type="NCBI Taxonomy" id="5480"/>
    <lineage>
        <taxon>Eukaryota</taxon>
        <taxon>Fungi</taxon>
        <taxon>Dikarya</taxon>
        <taxon>Ascomycota</taxon>
        <taxon>Saccharomycotina</taxon>
        <taxon>Pichiomycetes</taxon>
        <taxon>Debaryomycetaceae</taxon>
        <taxon>Candida/Lodderomyces clade</taxon>
        <taxon>Candida</taxon>
    </lineage>
</organism>
<evidence type="ECO:0000313" key="4">
    <source>
        <dbReference type="Proteomes" id="UP000590412"/>
    </source>
</evidence>
<feature type="region of interest" description="Disordered" evidence="2">
    <location>
        <begin position="289"/>
        <end position="322"/>
    </location>
</feature>
<reference evidence="3" key="1">
    <citation type="submission" date="2020-03" db="EMBL/GenBank/DDBJ databases">
        <title>FDA dAtabase for Regulatory Grade micrObial Sequences (FDA-ARGOS): Supporting development and validation of Infectious Disease Dx tests.</title>
        <authorList>
            <person name="Campos J."/>
            <person name="Goldberg B."/>
            <person name="Tallon L."/>
            <person name="Sadzewicz L."/>
            <person name="Vavikolanu K."/>
            <person name="Mehta A."/>
            <person name="Aluvathingal J."/>
            <person name="Nadendla S."/>
            <person name="Nandy P."/>
            <person name="Geyer C."/>
            <person name="Yan Y."/>
            <person name="Sichtig H."/>
        </authorList>
    </citation>
    <scope>NUCLEOTIDE SEQUENCE [LARGE SCALE GENOMIC DNA]</scope>
    <source>
        <strain evidence="3">FDAARGOS_652</strain>
    </source>
</reference>
<feature type="region of interest" description="Disordered" evidence="2">
    <location>
        <begin position="231"/>
        <end position="258"/>
    </location>
</feature>